<dbReference type="GO" id="GO:0016787">
    <property type="term" value="F:hydrolase activity"/>
    <property type="evidence" value="ECO:0007669"/>
    <property type="project" value="UniProtKB-KW"/>
</dbReference>
<dbReference type="RefSeq" id="XP_019620014.1">
    <property type="nucleotide sequence ID" value="XM_019764455.1"/>
</dbReference>
<feature type="binding site" evidence="15">
    <location>
        <position position="143"/>
    </location>
    <ligand>
        <name>ATP</name>
        <dbReference type="ChEBI" id="CHEBI:30616"/>
    </ligand>
</feature>
<protein>
    <recommendedName>
        <fullName evidence="13">Nucleoside diphosphate kinase homolog 5</fullName>
    </recommendedName>
    <alternativeName>
        <fullName evidence="14">3'-5' exonuclease NME5</fullName>
    </alternativeName>
</protein>
<evidence type="ECO:0000256" key="14">
    <source>
        <dbReference type="ARBA" id="ARBA00080200"/>
    </source>
</evidence>
<comment type="similarity">
    <text evidence="2 15 16">Belongs to the NDK family.</text>
</comment>
<evidence type="ECO:0000256" key="4">
    <source>
        <dbReference type="ARBA" id="ARBA00022490"/>
    </source>
</evidence>
<dbReference type="GO" id="GO:0007286">
    <property type="term" value="P:spermatid development"/>
    <property type="evidence" value="ECO:0007669"/>
    <property type="project" value="UniProtKB-ARBA"/>
</dbReference>
<feature type="binding site" evidence="15">
    <location>
        <position position="153"/>
    </location>
    <ligand>
        <name>ATP</name>
        <dbReference type="ChEBI" id="CHEBI:30616"/>
    </ligand>
</feature>
<keyword evidence="10" id="KW-0206">Cytoskeleton</keyword>
<feature type="binding site" evidence="15">
    <location>
        <position position="123"/>
    </location>
    <ligand>
        <name>ATP</name>
        <dbReference type="ChEBI" id="CHEBI:30616"/>
    </ligand>
</feature>
<dbReference type="PROSITE" id="PS51374">
    <property type="entry name" value="NDPK_LIKE"/>
    <property type="match status" value="1"/>
</dbReference>
<sequence length="240" mass="27082">MDTMSNITSETTTTQPSTSTKAAMQAQDQMEVSMDPPQIYVERTLALIKPDAIDKAEEIEDIILRSGFTILQKRKVHLTPEQASDFYAEHYGKMFFPSLVGYMSSGPIVAMVLSRDKCIGYWRDLIGPTNTYKARETHPDSLRAIYGTDDQRNAVHGSDSYSSSEREVRFMFPDSVIEPIPAGQAARDYLARHVNPTLLGGLTELCKQKPEDPVTWLADWMIENNPNKPKIRQPIIQEPE</sequence>
<accession>A0A6P4YCX6</accession>
<name>A0A6P4YCX6_BRABE</name>
<dbReference type="InterPro" id="IPR007858">
    <property type="entry name" value="Dpy-30_motif"/>
</dbReference>
<feature type="region of interest" description="Disordered" evidence="17">
    <location>
        <begin position="1"/>
        <end position="28"/>
    </location>
</feature>
<dbReference type="Gene3D" id="1.20.890.10">
    <property type="entry name" value="cAMP-dependent protein kinase regulatory subunit, dimerization-anchoring domain"/>
    <property type="match status" value="1"/>
</dbReference>
<keyword evidence="3" id="KW-0217">Developmental protein</keyword>
<dbReference type="FunFam" id="3.30.70.141:FF:000008">
    <property type="entry name" value="nucleoside diphosphate kinase homolog 5"/>
    <property type="match status" value="1"/>
</dbReference>
<keyword evidence="8" id="KW-0744">Spermatogenesis</keyword>
<dbReference type="GO" id="GO:0003341">
    <property type="term" value="P:cilium movement"/>
    <property type="evidence" value="ECO:0007669"/>
    <property type="project" value="TreeGrafter"/>
</dbReference>
<dbReference type="CDD" id="cd22970">
    <property type="entry name" value="DD_NDKH5-like"/>
    <property type="match status" value="1"/>
</dbReference>
<keyword evidence="11" id="KW-0966">Cell projection</keyword>
<evidence type="ECO:0000256" key="8">
    <source>
        <dbReference type="ARBA" id="ARBA00022871"/>
    </source>
</evidence>
<evidence type="ECO:0000256" key="10">
    <source>
        <dbReference type="ARBA" id="ARBA00023212"/>
    </source>
</evidence>
<dbReference type="Pfam" id="PF00334">
    <property type="entry name" value="NDK"/>
    <property type="match status" value="1"/>
</dbReference>
<proteinExistence type="inferred from homology"/>
<keyword evidence="4" id="KW-0963">Cytoplasm</keyword>
<dbReference type="GeneID" id="109466701"/>
<evidence type="ECO:0000256" key="17">
    <source>
        <dbReference type="SAM" id="MobiDB-lite"/>
    </source>
</evidence>
<keyword evidence="9" id="KW-0969">Cilium</keyword>
<feature type="domain" description="Nucleoside diphosphate kinase-like" evidence="18">
    <location>
        <begin position="41"/>
        <end position="179"/>
    </location>
</feature>
<dbReference type="CDD" id="cd04418">
    <property type="entry name" value="NDPk5"/>
    <property type="match status" value="1"/>
</dbReference>
<dbReference type="PRINTS" id="PR01243">
    <property type="entry name" value="NUCDPKINASE"/>
</dbReference>
<dbReference type="FunFam" id="1.20.890.10:FF:000008">
    <property type="entry name" value="Nucleoside diphosphate kinase homolog 5"/>
    <property type="match status" value="1"/>
</dbReference>
<dbReference type="SMART" id="SM00562">
    <property type="entry name" value="NDK"/>
    <property type="match status" value="1"/>
</dbReference>
<evidence type="ECO:0000256" key="15">
    <source>
        <dbReference type="PROSITE-ProRule" id="PRU00706"/>
    </source>
</evidence>
<evidence type="ECO:0000313" key="20">
    <source>
        <dbReference type="RefSeq" id="XP_019620014.1"/>
    </source>
</evidence>
<evidence type="ECO:0000256" key="11">
    <source>
        <dbReference type="ARBA" id="ARBA00023273"/>
    </source>
</evidence>
<evidence type="ECO:0000256" key="16">
    <source>
        <dbReference type="RuleBase" id="RU004011"/>
    </source>
</evidence>
<evidence type="ECO:0000256" key="9">
    <source>
        <dbReference type="ARBA" id="ARBA00023069"/>
    </source>
</evidence>
<dbReference type="InterPro" id="IPR036850">
    <property type="entry name" value="NDK-like_dom_sf"/>
</dbReference>
<feature type="binding site" evidence="15">
    <location>
        <position position="95"/>
    </location>
    <ligand>
        <name>ATP</name>
        <dbReference type="ChEBI" id="CHEBI:30616"/>
    </ligand>
</feature>
<dbReference type="PANTHER" id="PTHR46161">
    <property type="entry name" value="NUCLEOSIDE DIPHOSPHATE KINASE"/>
    <property type="match status" value="1"/>
</dbReference>
<dbReference type="SUPFAM" id="SSF54919">
    <property type="entry name" value="Nucleoside diphosphate kinase, NDK"/>
    <property type="match status" value="1"/>
</dbReference>
<dbReference type="InterPro" id="IPR001564">
    <property type="entry name" value="Nucleoside_diP_kinase"/>
</dbReference>
<dbReference type="OrthoDB" id="1729737at2759"/>
<organism evidence="19 20">
    <name type="scientific">Branchiostoma belcheri</name>
    <name type="common">Amphioxus</name>
    <dbReference type="NCBI Taxonomy" id="7741"/>
    <lineage>
        <taxon>Eukaryota</taxon>
        <taxon>Metazoa</taxon>
        <taxon>Chordata</taxon>
        <taxon>Cephalochordata</taxon>
        <taxon>Leptocardii</taxon>
        <taxon>Amphioxiformes</taxon>
        <taxon>Branchiostomatidae</taxon>
        <taxon>Branchiostoma</taxon>
    </lineage>
</organism>
<feature type="binding site" evidence="15">
    <location>
        <position position="49"/>
    </location>
    <ligand>
        <name>ATP</name>
        <dbReference type="ChEBI" id="CHEBI:30616"/>
    </ligand>
</feature>
<feature type="compositionally biased region" description="Low complexity" evidence="17">
    <location>
        <begin position="1"/>
        <end position="20"/>
    </location>
</feature>
<comment type="subunit">
    <text evidence="12">Component of the axonemal radial spoke complex 1 (RS1), at least composed of spoke head proteins RSPH1, RSPH3, RSPH9 and the cilia-specific component RSPH4A or sperm-specific component RSPH6A, spoke stalk proteins RSPH14, DNAJB13, DYDC1, ROPN1L and NME5, and the anchor protein IQUB. Interacts with IQUB.</text>
</comment>
<dbReference type="GO" id="GO:1902176">
    <property type="term" value="P:negative regulation of oxidative stress-induced intrinsic apoptotic signaling pathway"/>
    <property type="evidence" value="ECO:0007669"/>
    <property type="project" value="TreeGrafter"/>
</dbReference>
<dbReference type="GO" id="GO:0004550">
    <property type="term" value="F:nucleoside diphosphate kinase activity"/>
    <property type="evidence" value="ECO:0007669"/>
    <property type="project" value="InterPro"/>
</dbReference>
<dbReference type="GO" id="GO:0006183">
    <property type="term" value="P:GTP biosynthetic process"/>
    <property type="evidence" value="ECO:0007669"/>
    <property type="project" value="InterPro"/>
</dbReference>
<feature type="binding site" evidence="15">
    <location>
        <position position="129"/>
    </location>
    <ligand>
        <name>ATP</name>
        <dbReference type="ChEBI" id="CHEBI:30616"/>
    </ligand>
</feature>
<evidence type="ECO:0000256" key="7">
    <source>
        <dbReference type="ARBA" id="ARBA00022846"/>
    </source>
</evidence>
<keyword evidence="6" id="KW-0378">Hydrolase</keyword>
<evidence type="ECO:0000259" key="18">
    <source>
        <dbReference type="SMART" id="SM00562"/>
    </source>
</evidence>
<dbReference type="Pfam" id="PF05186">
    <property type="entry name" value="Dpy-30"/>
    <property type="match status" value="1"/>
</dbReference>
<dbReference type="GO" id="GO:0005929">
    <property type="term" value="C:cilium"/>
    <property type="evidence" value="ECO:0007669"/>
    <property type="project" value="TreeGrafter"/>
</dbReference>
<dbReference type="PANTHER" id="PTHR46161:SF1">
    <property type="entry name" value="NUCLEOSIDE DIPHOSPHATE KINASE HOMOLOG 5"/>
    <property type="match status" value="1"/>
</dbReference>
<keyword evidence="5" id="KW-0221">Differentiation</keyword>
<gene>
    <name evidence="20" type="primary">LOC109466701</name>
</gene>
<dbReference type="PIRSF" id="PIRSF036504">
    <property type="entry name" value="NDK_H5"/>
    <property type="match status" value="1"/>
</dbReference>
<evidence type="ECO:0000313" key="19">
    <source>
        <dbReference type="Proteomes" id="UP000515135"/>
    </source>
</evidence>
<dbReference type="KEGG" id="bbel:109466701"/>
<evidence type="ECO:0000256" key="3">
    <source>
        <dbReference type="ARBA" id="ARBA00022473"/>
    </source>
</evidence>
<keyword evidence="7" id="KW-0282">Flagellum</keyword>
<evidence type="ECO:0000256" key="13">
    <source>
        <dbReference type="ARBA" id="ARBA00072632"/>
    </source>
</evidence>
<evidence type="ECO:0000256" key="5">
    <source>
        <dbReference type="ARBA" id="ARBA00022782"/>
    </source>
</evidence>
<feature type="active site" description="Pros-phosphohistidine intermediate" evidence="15">
    <location>
        <position position="156"/>
    </location>
</feature>
<keyword evidence="19" id="KW-1185">Reference proteome</keyword>
<reference evidence="20" key="1">
    <citation type="submission" date="2025-08" db="UniProtKB">
        <authorList>
            <consortium name="RefSeq"/>
        </authorList>
    </citation>
    <scope>IDENTIFICATION</scope>
    <source>
        <tissue evidence="20">Gonad</tissue>
    </source>
</reference>
<evidence type="ECO:0000256" key="6">
    <source>
        <dbReference type="ARBA" id="ARBA00022801"/>
    </source>
</evidence>
<dbReference type="AlphaFoldDB" id="A0A6P4YCX6"/>
<dbReference type="Proteomes" id="UP000515135">
    <property type="component" value="Unplaced"/>
</dbReference>
<dbReference type="GO" id="GO:0006228">
    <property type="term" value="P:UTP biosynthetic process"/>
    <property type="evidence" value="ECO:0007669"/>
    <property type="project" value="InterPro"/>
</dbReference>
<evidence type="ECO:0000256" key="1">
    <source>
        <dbReference type="ARBA" id="ARBA00004611"/>
    </source>
</evidence>
<comment type="subcellular location">
    <subcellularLocation>
        <location evidence="1">Cytoplasm</location>
        <location evidence="1">Cytoskeleton</location>
        <location evidence="1">Flagellum axoneme</location>
    </subcellularLocation>
</comment>
<dbReference type="Gene3D" id="3.30.70.141">
    <property type="entry name" value="Nucleoside diphosphate kinase-like domain"/>
    <property type="match status" value="1"/>
</dbReference>
<dbReference type="GO" id="GO:0006241">
    <property type="term" value="P:CTP biosynthetic process"/>
    <property type="evidence" value="ECO:0007669"/>
    <property type="project" value="InterPro"/>
</dbReference>
<evidence type="ECO:0000256" key="2">
    <source>
        <dbReference type="ARBA" id="ARBA00008142"/>
    </source>
</evidence>
<dbReference type="InterPro" id="IPR012410">
    <property type="entry name" value="NDK_H5"/>
</dbReference>
<dbReference type="InterPro" id="IPR034907">
    <property type="entry name" value="NDK-like_dom"/>
</dbReference>
<evidence type="ECO:0000256" key="12">
    <source>
        <dbReference type="ARBA" id="ARBA00064558"/>
    </source>
</evidence>